<dbReference type="PANTHER" id="PTHR24220">
    <property type="entry name" value="IMPORT ATP-BINDING PROTEIN"/>
    <property type="match status" value="1"/>
</dbReference>
<comment type="caution">
    <text evidence="12">The sequence shown here is derived from an EMBL/GenBank/DDBJ whole genome shotgun (WGS) entry which is preliminary data.</text>
</comment>
<dbReference type="AlphaFoldDB" id="A0A841H306"/>
<sequence>MIRLTSVYKEYPRSGTALRDVTLNVGKGELVFLTGHSGAGKSTVMRLLQMAELPSGGEVRVSGFSSKLIRRREIPQLRRKIGVVFQDFRLLRDRTAEENVAFALEVTGTKRPLIGPRVNKLLTQVGLAHKARAYPDELSGGERQRVAVARALANEPLVLLADEPTGNLDEWAAKGVFELFREINAMGMTILMATHDLDLVRAHPEYRVVELSQGSVVYDSAAAAVEAGSA</sequence>
<dbReference type="GO" id="GO:0005886">
    <property type="term" value="C:plasma membrane"/>
    <property type="evidence" value="ECO:0007669"/>
    <property type="project" value="UniProtKB-SubCell"/>
</dbReference>
<evidence type="ECO:0000256" key="3">
    <source>
        <dbReference type="ARBA" id="ARBA00020019"/>
    </source>
</evidence>
<dbReference type="Gene3D" id="3.40.50.300">
    <property type="entry name" value="P-loop containing nucleotide triphosphate hydrolases"/>
    <property type="match status" value="1"/>
</dbReference>
<evidence type="ECO:0000313" key="13">
    <source>
        <dbReference type="Proteomes" id="UP000582837"/>
    </source>
</evidence>
<dbReference type="GO" id="GO:0005524">
    <property type="term" value="F:ATP binding"/>
    <property type="evidence" value="ECO:0007669"/>
    <property type="project" value="UniProtKB-UniRule"/>
</dbReference>
<dbReference type="PROSITE" id="PS50893">
    <property type="entry name" value="ABC_TRANSPORTER_2"/>
    <property type="match status" value="1"/>
</dbReference>
<dbReference type="GO" id="GO:0051301">
    <property type="term" value="P:cell division"/>
    <property type="evidence" value="ECO:0007669"/>
    <property type="project" value="UniProtKB-UniRule"/>
</dbReference>
<name>A0A841H306_9BACT</name>
<dbReference type="InterPro" id="IPR003439">
    <property type="entry name" value="ABC_transporter-like_ATP-bd"/>
</dbReference>
<keyword evidence="8 10" id="KW-0472">Membrane</keyword>
<keyword evidence="5 10" id="KW-0132">Cell division</keyword>
<evidence type="ECO:0000313" key="12">
    <source>
        <dbReference type="EMBL" id="MBB6072384.1"/>
    </source>
</evidence>
<evidence type="ECO:0000256" key="4">
    <source>
        <dbReference type="ARBA" id="ARBA00022475"/>
    </source>
</evidence>
<dbReference type="FunFam" id="3.40.50.300:FF:000056">
    <property type="entry name" value="Cell division ATP-binding protein FtsE"/>
    <property type="match status" value="1"/>
</dbReference>
<evidence type="ECO:0000256" key="8">
    <source>
        <dbReference type="ARBA" id="ARBA00023136"/>
    </source>
</evidence>
<evidence type="ECO:0000256" key="6">
    <source>
        <dbReference type="ARBA" id="ARBA00022741"/>
    </source>
</evidence>
<evidence type="ECO:0000259" key="11">
    <source>
        <dbReference type="PROSITE" id="PS50893"/>
    </source>
</evidence>
<keyword evidence="6 10" id="KW-0547">Nucleotide-binding</keyword>
<dbReference type="SMART" id="SM00382">
    <property type="entry name" value="AAA"/>
    <property type="match status" value="1"/>
</dbReference>
<keyword evidence="4 10" id="KW-1003">Cell membrane</keyword>
<keyword evidence="9 10" id="KW-0131">Cell cycle</keyword>
<dbReference type="SUPFAM" id="SSF52540">
    <property type="entry name" value="P-loop containing nucleoside triphosphate hydrolases"/>
    <property type="match status" value="1"/>
</dbReference>
<dbReference type="GO" id="GO:0016887">
    <property type="term" value="F:ATP hydrolysis activity"/>
    <property type="evidence" value="ECO:0007669"/>
    <property type="project" value="InterPro"/>
</dbReference>
<evidence type="ECO:0000256" key="9">
    <source>
        <dbReference type="ARBA" id="ARBA00023306"/>
    </source>
</evidence>
<dbReference type="PROSITE" id="PS00211">
    <property type="entry name" value="ABC_TRANSPORTER_1"/>
    <property type="match status" value="1"/>
</dbReference>
<comment type="subcellular location">
    <subcellularLocation>
        <location evidence="10">Cell membrane</location>
        <topology evidence="10">Peripheral membrane protein</topology>
        <orientation evidence="10">Cytoplasmic side</orientation>
    </subcellularLocation>
</comment>
<organism evidence="12 13">
    <name type="scientific">Longimicrobium terrae</name>
    <dbReference type="NCBI Taxonomy" id="1639882"/>
    <lineage>
        <taxon>Bacteria</taxon>
        <taxon>Pseudomonadati</taxon>
        <taxon>Gemmatimonadota</taxon>
        <taxon>Longimicrobiia</taxon>
        <taxon>Longimicrobiales</taxon>
        <taxon>Longimicrobiaceae</taxon>
        <taxon>Longimicrobium</taxon>
    </lineage>
</organism>
<dbReference type="PANTHER" id="PTHR24220:SF470">
    <property type="entry name" value="CELL DIVISION ATP-BINDING PROTEIN FTSE"/>
    <property type="match status" value="1"/>
</dbReference>
<evidence type="ECO:0000256" key="2">
    <source>
        <dbReference type="ARBA" id="ARBA00005417"/>
    </source>
</evidence>
<comment type="subunit">
    <text evidence="10">Homodimer. Forms a membrane-associated complex with FtsX.</text>
</comment>
<keyword evidence="7 10" id="KW-0067">ATP-binding</keyword>
<gene>
    <name evidence="10" type="primary">ftsE</name>
    <name evidence="12" type="ORF">HNQ61_004046</name>
</gene>
<dbReference type="InterPro" id="IPR003593">
    <property type="entry name" value="AAA+_ATPase"/>
</dbReference>
<dbReference type="Pfam" id="PF00005">
    <property type="entry name" value="ABC_tran"/>
    <property type="match status" value="1"/>
</dbReference>
<comment type="function">
    <text evidence="1">Part of the ABC transporter FtsEX involved in cellular division. Important for assembly or stability of the septal ring.</text>
</comment>
<dbReference type="InterPro" id="IPR015854">
    <property type="entry name" value="ABC_transpr_LolD-like"/>
</dbReference>
<protein>
    <recommendedName>
        <fullName evidence="3 10">Cell division ATP-binding protein FtsE</fullName>
    </recommendedName>
</protein>
<dbReference type="NCBIfam" id="TIGR02673">
    <property type="entry name" value="FtsE"/>
    <property type="match status" value="1"/>
</dbReference>
<feature type="domain" description="ABC transporter" evidence="11">
    <location>
        <begin position="2"/>
        <end position="230"/>
    </location>
</feature>
<dbReference type="GO" id="GO:0022857">
    <property type="term" value="F:transmembrane transporter activity"/>
    <property type="evidence" value="ECO:0007669"/>
    <property type="project" value="TreeGrafter"/>
</dbReference>
<reference evidence="12 13" key="1">
    <citation type="submission" date="2020-08" db="EMBL/GenBank/DDBJ databases">
        <title>Genomic Encyclopedia of Type Strains, Phase IV (KMG-IV): sequencing the most valuable type-strain genomes for metagenomic binning, comparative biology and taxonomic classification.</title>
        <authorList>
            <person name="Goeker M."/>
        </authorList>
    </citation>
    <scope>NUCLEOTIDE SEQUENCE [LARGE SCALE GENOMIC DNA]</scope>
    <source>
        <strain evidence="12 13">DSM 29007</strain>
    </source>
</reference>
<evidence type="ECO:0000256" key="1">
    <source>
        <dbReference type="ARBA" id="ARBA00002579"/>
    </source>
</evidence>
<dbReference type="InterPro" id="IPR005286">
    <property type="entry name" value="Cell_div_FtsE"/>
</dbReference>
<evidence type="ECO:0000256" key="10">
    <source>
        <dbReference type="RuleBase" id="RU365094"/>
    </source>
</evidence>
<evidence type="ECO:0000256" key="5">
    <source>
        <dbReference type="ARBA" id="ARBA00022618"/>
    </source>
</evidence>
<comment type="similarity">
    <text evidence="2 10">Belongs to the ABC transporter superfamily.</text>
</comment>
<proteinExistence type="inferred from homology"/>
<dbReference type="EMBL" id="JACHIA010000014">
    <property type="protein sequence ID" value="MBB6072384.1"/>
    <property type="molecule type" value="Genomic_DNA"/>
</dbReference>
<accession>A0A841H306</accession>
<keyword evidence="13" id="KW-1185">Reference proteome</keyword>
<dbReference type="RefSeq" id="WP_170036601.1">
    <property type="nucleotide sequence ID" value="NZ_JABDTL010000002.1"/>
</dbReference>
<evidence type="ECO:0000256" key="7">
    <source>
        <dbReference type="ARBA" id="ARBA00022840"/>
    </source>
</evidence>
<dbReference type="InterPro" id="IPR027417">
    <property type="entry name" value="P-loop_NTPase"/>
</dbReference>
<dbReference type="InterPro" id="IPR017871">
    <property type="entry name" value="ABC_transporter-like_CS"/>
</dbReference>
<dbReference type="Proteomes" id="UP000582837">
    <property type="component" value="Unassembled WGS sequence"/>
</dbReference>